<dbReference type="AlphaFoldDB" id="A0A4Q7LSZ9"/>
<dbReference type="RefSeq" id="WP_130485300.1">
    <property type="nucleotide sequence ID" value="NZ_SGWW01000002.1"/>
</dbReference>
<reference evidence="2 3" key="1">
    <citation type="journal article" date="2015" name="Stand. Genomic Sci.">
        <title>Genomic Encyclopedia of Bacterial and Archaeal Type Strains, Phase III: the genomes of soil and plant-associated and newly described type strains.</title>
        <authorList>
            <person name="Whitman W.B."/>
            <person name="Woyke T."/>
            <person name="Klenk H.P."/>
            <person name="Zhou Y."/>
            <person name="Lilburn T.G."/>
            <person name="Beck B.J."/>
            <person name="De Vos P."/>
            <person name="Vandamme P."/>
            <person name="Eisen J.A."/>
            <person name="Garrity G."/>
            <person name="Hugenholtz P."/>
            <person name="Kyrpides N.C."/>
        </authorList>
    </citation>
    <scope>NUCLEOTIDE SEQUENCE [LARGE SCALE GENOMIC DNA]</scope>
    <source>
        <strain evidence="2 3">CV2</strain>
    </source>
</reference>
<dbReference type="GO" id="GO:0005737">
    <property type="term" value="C:cytoplasm"/>
    <property type="evidence" value="ECO:0007669"/>
    <property type="project" value="TreeGrafter"/>
</dbReference>
<evidence type="ECO:0000259" key="1">
    <source>
        <dbReference type="Pfam" id="PF01266"/>
    </source>
</evidence>
<dbReference type="Gene3D" id="3.50.50.60">
    <property type="entry name" value="FAD/NAD(P)-binding domain"/>
    <property type="match status" value="1"/>
</dbReference>
<organism evidence="2 3">
    <name type="scientific">Microcella putealis</name>
    <dbReference type="NCBI Taxonomy" id="337005"/>
    <lineage>
        <taxon>Bacteria</taxon>
        <taxon>Bacillati</taxon>
        <taxon>Actinomycetota</taxon>
        <taxon>Actinomycetes</taxon>
        <taxon>Micrococcales</taxon>
        <taxon>Microbacteriaceae</taxon>
        <taxon>Microcella</taxon>
    </lineage>
</organism>
<protein>
    <submittedName>
        <fullName evidence="2">Glycine/D-amino acid oxidase-like deaminating enzyme</fullName>
    </submittedName>
</protein>
<evidence type="ECO:0000313" key="3">
    <source>
        <dbReference type="Proteomes" id="UP000293519"/>
    </source>
</evidence>
<gene>
    <name evidence="2" type="ORF">EV141_1494</name>
</gene>
<feature type="domain" description="FAD dependent oxidoreductase" evidence="1">
    <location>
        <begin position="49"/>
        <end position="410"/>
    </location>
</feature>
<keyword evidence="3" id="KW-1185">Reference proteome</keyword>
<dbReference type="InterPro" id="IPR036188">
    <property type="entry name" value="FAD/NAD-bd_sf"/>
</dbReference>
<dbReference type="OrthoDB" id="9805852at2"/>
<name>A0A4Q7LSZ9_9MICO</name>
<dbReference type="PANTHER" id="PTHR13847:SF285">
    <property type="entry name" value="FAD DEPENDENT OXIDOREDUCTASE DOMAIN-CONTAINING PROTEIN"/>
    <property type="match status" value="1"/>
</dbReference>
<proteinExistence type="predicted"/>
<dbReference type="Gene3D" id="3.30.9.10">
    <property type="entry name" value="D-Amino Acid Oxidase, subunit A, domain 2"/>
    <property type="match status" value="1"/>
</dbReference>
<dbReference type="EMBL" id="SGWW01000002">
    <property type="protein sequence ID" value="RZS57774.1"/>
    <property type="molecule type" value="Genomic_DNA"/>
</dbReference>
<comment type="caution">
    <text evidence="2">The sequence shown here is derived from an EMBL/GenBank/DDBJ whole genome shotgun (WGS) entry which is preliminary data.</text>
</comment>
<accession>A0A4Q7LSZ9</accession>
<dbReference type="InterPro" id="IPR006076">
    <property type="entry name" value="FAD-dep_OxRdtase"/>
</dbReference>
<dbReference type="Pfam" id="PF01266">
    <property type="entry name" value="DAO"/>
    <property type="match status" value="1"/>
</dbReference>
<sequence length="475" mass="51292">MPSRASGNDAARTAAGPDVPARNGDISFWMAPFADTPAGPALDGDLEADVAIVGAGYTGLWTAYYLAERDPSLRIVVLEQHRVGYGASGRNGGWLTNSITGGHDGYAAKHGVEAVRGFQNELNATVDEVLAVCAREGIDAEAVKGGSLLVARNEAQRRRIATYVAHAEKWPEEGVVELSAAESRARVNVADTRGGLWQPHCARIHPAKLAVGLADAVRRRGVTVYEGARVTEIAVGQARTERGTVRARHVLRATEGFTTRLPGAKRDWLPLNSSMIITEPLSDAMWADIGWQGFETLEDLSHVYAYAQRTPDGRIAIGGRGTPYRWASGFDTDGLTDRATWSSLTALVREWFPAIAEVPIAHTWSGVLGVPRNWRATVQYDAVTGLGAAGGYVGTGVTATNLAGRTLADLVTGADTPITRLPWVGQRTRKWEPEPLRWLATRVIYGAYRYADRAEFRGLTRTSRVARIADVISGR</sequence>
<dbReference type="Proteomes" id="UP000293519">
    <property type="component" value="Unassembled WGS sequence"/>
</dbReference>
<evidence type="ECO:0000313" key="2">
    <source>
        <dbReference type="EMBL" id="RZS57774.1"/>
    </source>
</evidence>
<dbReference type="PANTHER" id="PTHR13847">
    <property type="entry name" value="SARCOSINE DEHYDROGENASE-RELATED"/>
    <property type="match status" value="1"/>
</dbReference>
<dbReference type="SUPFAM" id="SSF51905">
    <property type="entry name" value="FAD/NAD(P)-binding domain"/>
    <property type="match status" value="1"/>
</dbReference>